<evidence type="ECO:0000313" key="1">
    <source>
        <dbReference type="EMBL" id="KAK6777801.1"/>
    </source>
</evidence>
<dbReference type="PANTHER" id="PTHR48258:SF11">
    <property type="entry name" value="TDCA1-ORF2 PROTEIN"/>
    <property type="match status" value="1"/>
</dbReference>
<organism evidence="1 2">
    <name type="scientific">Solanum bulbocastanum</name>
    <name type="common">Wild potato</name>
    <dbReference type="NCBI Taxonomy" id="147425"/>
    <lineage>
        <taxon>Eukaryota</taxon>
        <taxon>Viridiplantae</taxon>
        <taxon>Streptophyta</taxon>
        <taxon>Embryophyta</taxon>
        <taxon>Tracheophyta</taxon>
        <taxon>Spermatophyta</taxon>
        <taxon>Magnoliopsida</taxon>
        <taxon>eudicotyledons</taxon>
        <taxon>Gunneridae</taxon>
        <taxon>Pentapetalae</taxon>
        <taxon>asterids</taxon>
        <taxon>lamiids</taxon>
        <taxon>Solanales</taxon>
        <taxon>Solanaceae</taxon>
        <taxon>Solanoideae</taxon>
        <taxon>Solaneae</taxon>
        <taxon>Solanum</taxon>
    </lineage>
</organism>
<accession>A0AAN8T619</accession>
<proteinExistence type="predicted"/>
<dbReference type="PANTHER" id="PTHR48258">
    <property type="entry name" value="DUF4218 DOMAIN-CONTAINING PROTEIN-RELATED"/>
    <property type="match status" value="1"/>
</dbReference>
<name>A0AAN8T619_SOLBU</name>
<gene>
    <name evidence="1" type="ORF">RDI58_024519</name>
</gene>
<evidence type="ECO:0000313" key="2">
    <source>
        <dbReference type="Proteomes" id="UP001371456"/>
    </source>
</evidence>
<dbReference type="EMBL" id="JBANQN010000010">
    <property type="protein sequence ID" value="KAK6777801.1"/>
    <property type="molecule type" value="Genomic_DNA"/>
</dbReference>
<comment type="caution">
    <text evidence="1">The sequence shown here is derived from an EMBL/GenBank/DDBJ whole genome shotgun (WGS) entry which is preliminary data.</text>
</comment>
<keyword evidence="2" id="KW-1185">Reference proteome</keyword>
<protein>
    <submittedName>
        <fullName evidence="1">Uncharacterized protein</fullName>
    </submittedName>
</protein>
<sequence>MVVYDEYSSVQHLQLVKEVALVPESQLLTMNKYCVNCFKFQTKKVSRNKKTNYSGVYIEGDVDGTGQTIEYYGVIQEIIEVRYSDTSPQLSAMRLGDSSSDQSDAMVGTPPLTRCFVHPDVSSSSIATPSATTHDMMSAPALGQKDILGRTPSNTSFCKI</sequence>
<reference evidence="1 2" key="1">
    <citation type="submission" date="2024-02" db="EMBL/GenBank/DDBJ databases">
        <title>de novo genome assembly of Solanum bulbocastanum strain 11H21.</title>
        <authorList>
            <person name="Hosaka A.J."/>
        </authorList>
    </citation>
    <scope>NUCLEOTIDE SEQUENCE [LARGE SCALE GENOMIC DNA]</scope>
    <source>
        <tissue evidence="1">Young leaves</tissue>
    </source>
</reference>
<dbReference type="Proteomes" id="UP001371456">
    <property type="component" value="Unassembled WGS sequence"/>
</dbReference>
<dbReference type="AlphaFoldDB" id="A0AAN8T619"/>